<organism evidence="9 10">
    <name type="scientific">Nocardiopsis sinuspersici</name>
    <dbReference type="NCBI Taxonomy" id="501010"/>
    <lineage>
        <taxon>Bacteria</taxon>
        <taxon>Bacillati</taxon>
        <taxon>Actinomycetota</taxon>
        <taxon>Actinomycetes</taxon>
        <taxon>Streptosporangiales</taxon>
        <taxon>Nocardiopsidaceae</taxon>
        <taxon>Nocardiopsis</taxon>
    </lineage>
</organism>
<evidence type="ECO:0000256" key="6">
    <source>
        <dbReference type="ARBA" id="ARBA00023136"/>
    </source>
</evidence>
<comment type="caution">
    <text evidence="9">The sequence shown here is derived from an EMBL/GenBank/DDBJ whole genome shotgun (WGS) entry which is preliminary data.</text>
</comment>
<reference evidence="8 11" key="3">
    <citation type="submission" date="2020-07" db="EMBL/GenBank/DDBJ databases">
        <title>Sequencing the genomes of 1000 actinobacteria strains.</title>
        <authorList>
            <person name="Klenk H.-P."/>
        </authorList>
    </citation>
    <scope>NUCLEOTIDE SEQUENCE [LARGE SCALE GENOMIC DNA]</scope>
    <source>
        <strain evidence="8 11">DSM 45278</strain>
    </source>
</reference>
<keyword evidence="10" id="KW-1185">Reference proteome</keyword>
<evidence type="ECO:0000256" key="2">
    <source>
        <dbReference type="ARBA" id="ARBA00011006"/>
    </source>
</evidence>
<feature type="transmembrane region" description="Helical" evidence="7">
    <location>
        <begin position="31"/>
        <end position="51"/>
    </location>
</feature>
<evidence type="ECO:0000256" key="3">
    <source>
        <dbReference type="ARBA" id="ARBA00022475"/>
    </source>
</evidence>
<keyword evidence="5 7" id="KW-1133">Transmembrane helix</keyword>
<dbReference type="InterPro" id="IPR007341">
    <property type="entry name" value="Transgly_assoc"/>
</dbReference>
<proteinExistence type="inferred from homology"/>
<dbReference type="Proteomes" id="UP000189004">
    <property type="component" value="Unassembled WGS sequence"/>
</dbReference>
<evidence type="ECO:0000256" key="4">
    <source>
        <dbReference type="ARBA" id="ARBA00022692"/>
    </source>
</evidence>
<feature type="transmembrane region" description="Helical" evidence="7">
    <location>
        <begin position="57"/>
        <end position="79"/>
    </location>
</feature>
<protein>
    <submittedName>
        <fullName evidence="8">Putative membrane protein YeaQ/YmgE (Transglycosylase-associated protein family)</fullName>
    </submittedName>
</protein>
<gene>
    <name evidence="8" type="ORF">HNR06_002765</name>
    <name evidence="9" type="ORF">NOSIN_24175</name>
</gene>
<evidence type="ECO:0000313" key="10">
    <source>
        <dbReference type="Proteomes" id="UP000189004"/>
    </source>
</evidence>
<sequence length="91" mass="9384">MEITGIISAIIVGLIIGALGRLIVPGKQHLPIWLTLLLGIVAAFVGGWLAAMFTGSLIITVIVQVLVAAAIVYLADGLYSKGSKGTRGRTA</sequence>
<evidence type="ECO:0000313" key="9">
    <source>
        <dbReference type="EMBL" id="OOC56543.1"/>
    </source>
</evidence>
<evidence type="ECO:0000256" key="5">
    <source>
        <dbReference type="ARBA" id="ARBA00022989"/>
    </source>
</evidence>
<keyword evidence="6 7" id="KW-0472">Membrane</keyword>
<comment type="similarity">
    <text evidence="2">Belongs to the UPF0410 family.</text>
</comment>
<dbReference type="STRING" id="501010.NOSIN_24175"/>
<reference evidence="10" key="2">
    <citation type="submission" date="2016-08" db="EMBL/GenBank/DDBJ databases">
        <authorList>
            <person name="Tokovenko B."/>
            <person name="Kalinowski J."/>
        </authorList>
    </citation>
    <scope>NUCLEOTIDE SEQUENCE [LARGE SCALE GENOMIC DNA]</scope>
    <source>
        <strain evidence="10">UTMC102</strain>
    </source>
</reference>
<evidence type="ECO:0000256" key="1">
    <source>
        <dbReference type="ARBA" id="ARBA00004651"/>
    </source>
</evidence>
<dbReference type="OrthoDB" id="3483802at2"/>
<dbReference type="PANTHER" id="PTHR33884:SF3">
    <property type="entry name" value="UPF0410 PROTEIN YMGE"/>
    <property type="match status" value="1"/>
</dbReference>
<accession>A0A1V3C770</accession>
<dbReference type="EMBL" id="MCOK01000001">
    <property type="protein sequence ID" value="OOC56543.1"/>
    <property type="molecule type" value="Genomic_DNA"/>
</dbReference>
<keyword evidence="3" id="KW-1003">Cell membrane</keyword>
<evidence type="ECO:0000313" key="11">
    <source>
        <dbReference type="Proteomes" id="UP000584931"/>
    </source>
</evidence>
<feature type="transmembrane region" description="Helical" evidence="7">
    <location>
        <begin position="6"/>
        <end position="24"/>
    </location>
</feature>
<accession>A0A7Z0BJJ1</accession>
<dbReference type="GO" id="GO:0005886">
    <property type="term" value="C:plasma membrane"/>
    <property type="evidence" value="ECO:0007669"/>
    <property type="project" value="UniProtKB-SubCell"/>
</dbReference>
<dbReference type="EMBL" id="JACCHL010000001">
    <property type="protein sequence ID" value="NYH53176.1"/>
    <property type="molecule type" value="Genomic_DNA"/>
</dbReference>
<evidence type="ECO:0000313" key="8">
    <source>
        <dbReference type="EMBL" id="NYH53176.1"/>
    </source>
</evidence>
<dbReference type="Proteomes" id="UP000584931">
    <property type="component" value="Unassembled WGS sequence"/>
</dbReference>
<evidence type="ECO:0000256" key="7">
    <source>
        <dbReference type="SAM" id="Phobius"/>
    </source>
</evidence>
<dbReference type="RefSeq" id="WP_077692990.1">
    <property type="nucleotide sequence ID" value="NZ_JACCHL010000001.1"/>
</dbReference>
<dbReference type="AlphaFoldDB" id="A0A1V3C770"/>
<keyword evidence="4 7" id="KW-0812">Transmembrane</keyword>
<comment type="subcellular location">
    <subcellularLocation>
        <location evidence="1">Cell membrane</location>
        <topology evidence="1">Multi-pass membrane protein</topology>
    </subcellularLocation>
</comment>
<reference evidence="9" key="1">
    <citation type="submission" date="2016-08" db="EMBL/GenBank/DDBJ databases">
        <authorList>
            <person name="Seilhamer J.J."/>
        </authorList>
    </citation>
    <scope>NUCLEOTIDE SEQUENCE [LARGE SCALE GENOMIC DNA]</scope>
    <source>
        <strain evidence="9">UTMC102</strain>
    </source>
</reference>
<dbReference type="PANTHER" id="PTHR33884">
    <property type="entry name" value="UPF0410 PROTEIN YMGE"/>
    <property type="match status" value="1"/>
</dbReference>
<name>A0A1V3C770_9ACTN</name>